<dbReference type="SUPFAM" id="SSF143865">
    <property type="entry name" value="CorA soluble domain-like"/>
    <property type="match status" value="1"/>
</dbReference>
<reference evidence="10" key="1">
    <citation type="submission" date="2020-05" db="EMBL/GenBank/DDBJ databases">
        <title>Mycena genomes resolve the evolution of fungal bioluminescence.</title>
        <authorList>
            <person name="Tsai I.J."/>
        </authorList>
    </citation>
    <scope>NUCLEOTIDE SEQUENCE</scope>
    <source>
        <strain evidence="10">110903Hualien_Pintung</strain>
    </source>
</reference>
<dbReference type="Proteomes" id="UP000613580">
    <property type="component" value="Unassembled WGS sequence"/>
</dbReference>
<dbReference type="InterPro" id="IPR045863">
    <property type="entry name" value="CorA_TM1_TM2"/>
</dbReference>
<name>A0A8H6WB14_MYCCL</name>
<keyword evidence="3" id="KW-0813">Transport</keyword>
<comment type="similarity">
    <text evidence="2">Belongs to the CorA metal ion transporter (MIT) (TC 1.A.35) family.</text>
</comment>
<dbReference type="InterPro" id="IPR045861">
    <property type="entry name" value="CorA_cytoplasmic_dom"/>
</dbReference>
<keyword evidence="5 9" id="KW-0812">Transmembrane</keyword>
<keyword evidence="11" id="KW-1185">Reference proteome</keyword>
<evidence type="ECO:0000256" key="1">
    <source>
        <dbReference type="ARBA" id="ARBA00004651"/>
    </source>
</evidence>
<evidence type="ECO:0000313" key="10">
    <source>
        <dbReference type="EMBL" id="KAF7308193.1"/>
    </source>
</evidence>
<evidence type="ECO:0000256" key="9">
    <source>
        <dbReference type="SAM" id="Phobius"/>
    </source>
</evidence>
<keyword evidence="6 9" id="KW-1133">Transmembrane helix</keyword>
<evidence type="ECO:0000256" key="2">
    <source>
        <dbReference type="ARBA" id="ARBA00009765"/>
    </source>
</evidence>
<evidence type="ECO:0000256" key="4">
    <source>
        <dbReference type="ARBA" id="ARBA00022475"/>
    </source>
</evidence>
<dbReference type="OrthoDB" id="165352at2759"/>
<accession>A0A8H6WB14</accession>
<dbReference type="Gene3D" id="1.20.58.340">
    <property type="entry name" value="Magnesium transport protein CorA, transmembrane region"/>
    <property type="match status" value="2"/>
</dbReference>
<dbReference type="SUPFAM" id="SSF144083">
    <property type="entry name" value="Magnesium transport protein CorA, transmembrane region"/>
    <property type="match status" value="1"/>
</dbReference>
<feature type="transmembrane region" description="Helical" evidence="9">
    <location>
        <begin position="432"/>
        <end position="453"/>
    </location>
</feature>
<dbReference type="PANTHER" id="PTHR46494:SF1">
    <property type="entry name" value="CORA FAMILY METAL ION TRANSPORTER (EUROFUNG)"/>
    <property type="match status" value="1"/>
</dbReference>
<dbReference type="Gene3D" id="3.30.460.20">
    <property type="entry name" value="CorA soluble domain-like"/>
    <property type="match status" value="1"/>
</dbReference>
<feature type="region of interest" description="Disordered" evidence="8">
    <location>
        <begin position="1"/>
        <end position="25"/>
    </location>
</feature>
<dbReference type="GO" id="GO:0000287">
    <property type="term" value="F:magnesium ion binding"/>
    <property type="evidence" value="ECO:0007669"/>
    <property type="project" value="TreeGrafter"/>
</dbReference>
<feature type="region of interest" description="Disordered" evidence="8">
    <location>
        <begin position="195"/>
        <end position="216"/>
    </location>
</feature>
<gene>
    <name evidence="10" type="ORF">HMN09_00667100</name>
</gene>
<dbReference type="GO" id="GO:0005886">
    <property type="term" value="C:plasma membrane"/>
    <property type="evidence" value="ECO:0007669"/>
    <property type="project" value="UniProtKB-SubCell"/>
</dbReference>
<dbReference type="EMBL" id="JACAZE010000008">
    <property type="protein sequence ID" value="KAF7308193.1"/>
    <property type="molecule type" value="Genomic_DNA"/>
</dbReference>
<feature type="compositionally biased region" description="Basic and acidic residues" evidence="8">
    <location>
        <begin position="202"/>
        <end position="216"/>
    </location>
</feature>
<proteinExistence type="inferred from homology"/>
<dbReference type="GO" id="GO:0015095">
    <property type="term" value="F:magnesium ion transmembrane transporter activity"/>
    <property type="evidence" value="ECO:0007669"/>
    <property type="project" value="TreeGrafter"/>
</dbReference>
<protein>
    <submittedName>
        <fullName evidence="10">Uncharacterized protein</fullName>
    </submittedName>
</protein>
<organism evidence="10 11">
    <name type="scientific">Mycena chlorophos</name>
    <name type="common">Agaric fungus</name>
    <name type="synonym">Agaricus chlorophos</name>
    <dbReference type="NCBI Taxonomy" id="658473"/>
    <lineage>
        <taxon>Eukaryota</taxon>
        <taxon>Fungi</taxon>
        <taxon>Dikarya</taxon>
        <taxon>Basidiomycota</taxon>
        <taxon>Agaricomycotina</taxon>
        <taxon>Agaricomycetes</taxon>
        <taxon>Agaricomycetidae</taxon>
        <taxon>Agaricales</taxon>
        <taxon>Marasmiineae</taxon>
        <taxon>Mycenaceae</taxon>
        <taxon>Mycena</taxon>
    </lineage>
</organism>
<keyword evidence="4" id="KW-1003">Cell membrane</keyword>
<feature type="transmembrane region" description="Helical" evidence="9">
    <location>
        <begin position="465"/>
        <end position="487"/>
    </location>
</feature>
<sequence>MTTLQVQEPPSSPSPSAESKMATRSTPLLASTYDTDMRPIDKFRSAVHKVMTLHRSAAVLSHIGAGAEPGVDPRRASMEDHYRTLRRECTIDVVDYSTLSVVSKKMGNQEFVDWCQKSVTENSFRPSWVRVRWIHVAGISWDVIKALSLRHDLHPLALEDMLNGRPENLSKAEYFLNHLFLRILIHTVHTDTQSLPSTAESPLEHESEAHTPEAVRQRHLEQARLDALKRDAMTLRVSVSPLFVFLFRDGTVLSFTQTTGSDLVLPIRERLRRKDTILRTSSDPSMLVQALISLVVDKAVEVIDAYQEQIAEIENKILVKPTTEDVRRLHIISGDLILHKRTLNPIKTLVYGLRRYDSDRCSALVDRSDPLMKHMKVVGFMSHKSKTYLAETFHNAEYILSTLESIAGIGDSLTDYTFNMASYSLNDTMRKLTIITIICLPLTFVAGYFGMNFTGVTWKSDWSDVLYWIISIPAVLVVFLFAVIPDIQRAVYYFKTRRLLVATVGGAALKHSS</sequence>
<dbReference type="AlphaFoldDB" id="A0A8H6WB14"/>
<evidence type="ECO:0000256" key="6">
    <source>
        <dbReference type="ARBA" id="ARBA00022989"/>
    </source>
</evidence>
<dbReference type="InterPro" id="IPR002523">
    <property type="entry name" value="MgTranspt_CorA/ZnTranspt_ZntB"/>
</dbReference>
<dbReference type="GO" id="GO:0015087">
    <property type="term" value="F:cobalt ion transmembrane transporter activity"/>
    <property type="evidence" value="ECO:0007669"/>
    <property type="project" value="TreeGrafter"/>
</dbReference>
<keyword evidence="7 9" id="KW-0472">Membrane</keyword>
<evidence type="ECO:0000256" key="3">
    <source>
        <dbReference type="ARBA" id="ARBA00022448"/>
    </source>
</evidence>
<evidence type="ECO:0000256" key="7">
    <source>
        <dbReference type="ARBA" id="ARBA00023136"/>
    </source>
</evidence>
<comment type="caution">
    <text evidence="10">The sequence shown here is derived from an EMBL/GenBank/DDBJ whole genome shotgun (WGS) entry which is preliminary data.</text>
</comment>
<evidence type="ECO:0000313" key="11">
    <source>
        <dbReference type="Proteomes" id="UP000613580"/>
    </source>
</evidence>
<dbReference type="PANTHER" id="PTHR46494">
    <property type="entry name" value="CORA FAMILY METAL ION TRANSPORTER (EUROFUNG)"/>
    <property type="match status" value="1"/>
</dbReference>
<dbReference type="GO" id="GO:0050897">
    <property type="term" value="F:cobalt ion binding"/>
    <property type="evidence" value="ECO:0007669"/>
    <property type="project" value="TreeGrafter"/>
</dbReference>
<evidence type="ECO:0000256" key="8">
    <source>
        <dbReference type="SAM" id="MobiDB-lite"/>
    </source>
</evidence>
<dbReference type="Pfam" id="PF01544">
    <property type="entry name" value="CorA"/>
    <property type="match status" value="1"/>
</dbReference>
<comment type="subcellular location">
    <subcellularLocation>
        <location evidence="1">Cell membrane</location>
        <topology evidence="1">Multi-pass membrane protein</topology>
    </subcellularLocation>
</comment>
<evidence type="ECO:0000256" key="5">
    <source>
        <dbReference type="ARBA" id="ARBA00022692"/>
    </source>
</evidence>